<dbReference type="InterPro" id="IPR056572">
    <property type="entry name" value="Zn_ribbon_PaaD"/>
</dbReference>
<dbReference type="RefSeq" id="WP_027199102.1">
    <property type="nucleotide sequence ID" value="NZ_CP017561.2"/>
</dbReference>
<accession>A0A1I9YJ83</accession>
<dbReference type="AlphaFoldDB" id="A0A1I9YJ83"/>
<dbReference type="Proteomes" id="UP000179860">
    <property type="component" value="Chromosome 1"/>
</dbReference>
<sequence>MTTTSSSGAAQPANLSDATLARAWHVLEAVPDPEIPVVSIRELGILRDVRRSADGALEVLITPTYSGCPAMSQIAEDIGHALAAAQLTPYRVATVLAPAWTTDWITAGARDKLRAYGIAPPTGNCGSAAHAPAAPPETVLRFVPRALPAPACPRCGSAHTERLAQFGSTACKALYRCLDCREPFDYFKPY</sequence>
<proteinExistence type="predicted"/>
<feature type="domain" description="MIP18 family-like" evidence="1">
    <location>
        <begin position="24"/>
        <end position="84"/>
    </location>
</feature>
<dbReference type="KEGG" id="pspw:BJG93_13865"/>
<gene>
    <name evidence="3" type="primary">paaJ</name>
    <name evidence="3" type="ORF">BJG93_13865</name>
</gene>
<dbReference type="Gene3D" id="3.30.300.130">
    <property type="entry name" value="Fe-S cluster assembly (FSCA)"/>
    <property type="match status" value="1"/>
</dbReference>
<dbReference type="EMBL" id="CP017561">
    <property type="protein sequence ID" value="APA86366.1"/>
    <property type="molecule type" value="Genomic_DNA"/>
</dbReference>
<keyword evidence="4" id="KW-1185">Reference proteome</keyword>
<dbReference type="SUPFAM" id="SSF117916">
    <property type="entry name" value="Fe-S cluster assembly (FSCA) domain-like"/>
    <property type="match status" value="1"/>
</dbReference>
<dbReference type="PANTHER" id="PTHR42831">
    <property type="entry name" value="FE-S PROTEIN MATURATION AUXILIARY FACTOR YITW"/>
    <property type="match status" value="1"/>
</dbReference>
<evidence type="ECO:0000259" key="1">
    <source>
        <dbReference type="Pfam" id="PF01883"/>
    </source>
</evidence>
<dbReference type="InterPro" id="IPR002744">
    <property type="entry name" value="MIP18-like"/>
</dbReference>
<dbReference type="STRING" id="754502.BJG93_13865"/>
<dbReference type="InterPro" id="IPR011883">
    <property type="entry name" value="PaaD-like"/>
</dbReference>
<protein>
    <submittedName>
        <fullName evidence="3">Phenylacetate-CoA oxygenase subunit PaaJ</fullName>
    </submittedName>
</protein>
<feature type="domain" description="PaaD zinc beta ribbon" evidence="2">
    <location>
        <begin position="149"/>
        <end position="188"/>
    </location>
</feature>
<organism evidence="3 4">
    <name type="scientific">Paraburkholderia sprentiae WSM5005</name>
    <dbReference type="NCBI Taxonomy" id="754502"/>
    <lineage>
        <taxon>Bacteria</taxon>
        <taxon>Pseudomonadati</taxon>
        <taxon>Pseudomonadota</taxon>
        <taxon>Betaproteobacteria</taxon>
        <taxon>Burkholderiales</taxon>
        <taxon>Burkholderiaceae</taxon>
        <taxon>Paraburkholderia</taxon>
    </lineage>
</organism>
<reference evidence="3" key="2">
    <citation type="submission" date="2021-06" db="EMBL/GenBank/DDBJ databases">
        <authorList>
            <person name="Rogers T.H."/>
            <person name="Ramsay J.P."/>
            <person name="Wang P."/>
            <person name="Terpolilli J."/>
        </authorList>
    </citation>
    <scope>NUCLEOTIDE SEQUENCE</scope>
    <source>
        <strain evidence="3">WSM5005</strain>
    </source>
</reference>
<dbReference type="OrthoDB" id="3684942at2"/>
<name>A0A1I9YJ83_9BURK</name>
<dbReference type="NCBIfam" id="TIGR02159">
    <property type="entry name" value="PA_CoA_Oxy4"/>
    <property type="match status" value="1"/>
</dbReference>
<dbReference type="Pfam" id="PF23451">
    <property type="entry name" value="Zn_ribbon_PaaD"/>
    <property type="match status" value="1"/>
</dbReference>
<dbReference type="PANTHER" id="PTHR42831:SF3">
    <property type="entry name" value="1,2-PHENYLACETYL-COA EPOXIDASE, SUBUNIT D-RELATED"/>
    <property type="match status" value="1"/>
</dbReference>
<evidence type="ECO:0000313" key="3">
    <source>
        <dbReference type="EMBL" id="APA86366.1"/>
    </source>
</evidence>
<dbReference type="Pfam" id="PF01883">
    <property type="entry name" value="FeS_assembly_P"/>
    <property type="match status" value="1"/>
</dbReference>
<reference evidence="3" key="1">
    <citation type="submission" date="2016-09" db="EMBL/GenBank/DDBJ databases">
        <title>The Complete Genome of Burkholderia sprentiae wsm5005.</title>
        <authorList>
            <person name="De Meyer S."/>
            <person name="Wang P."/>
            <person name="Terpolilli J."/>
        </authorList>
    </citation>
    <scope>NUCLEOTIDE SEQUENCE [LARGE SCALE GENOMIC DNA]</scope>
    <source>
        <strain evidence="3">WSM5005</strain>
    </source>
</reference>
<dbReference type="InterPro" id="IPR052339">
    <property type="entry name" value="Fe-S_Maturation_MIP18"/>
</dbReference>
<evidence type="ECO:0000313" key="4">
    <source>
        <dbReference type="Proteomes" id="UP000179860"/>
    </source>
</evidence>
<dbReference type="InterPro" id="IPR034904">
    <property type="entry name" value="FSCA_dom_sf"/>
</dbReference>
<evidence type="ECO:0000259" key="2">
    <source>
        <dbReference type="Pfam" id="PF23451"/>
    </source>
</evidence>